<keyword evidence="5" id="KW-1185">Reference proteome</keyword>
<dbReference type="PROSITE" id="PS50887">
    <property type="entry name" value="GGDEF"/>
    <property type="match status" value="1"/>
</dbReference>
<gene>
    <name evidence="4" type="ORF">ACFPM4_11670</name>
</gene>
<reference evidence="5" key="1">
    <citation type="journal article" date="2019" name="Int. J. Syst. Evol. Microbiol.">
        <title>The Global Catalogue of Microorganisms (GCM) 10K type strain sequencing project: providing services to taxonomists for standard genome sequencing and annotation.</title>
        <authorList>
            <consortium name="The Broad Institute Genomics Platform"/>
            <consortium name="The Broad Institute Genome Sequencing Center for Infectious Disease"/>
            <person name="Wu L."/>
            <person name="Ma J."/>
        </authorList>
    </citation>
    <scope>NUCLEOTIDE SEQUENCE [LARGE SCALE GENOMIC DNA]</scope>
    <source>
        <strain evidence="5">CGMCC 1.12237</strain>
    </source>
</reference>
<dbReference type="PROSITE" id="PS50112">
    <property type="entry name" value="PAS"/>
    <property type="match status" value="2"/>
</dbReference>
<evidence type="ECO:0000259" key="3">
    <source>
        <dbReference type="PROSITE" id="PS50887"/>
    </source>
</evidence>
<keyword evidence="4" id="KW-0548">Nucleotidyltransferase</keyword>
<dbReference type="InterPro" id="IPR000014">
    <property type="entry name" value="PAS"/>
</dbReference>
<protein>
    <submittedName>
        <fullName evidence="4">Diguanylate cyclase domain-containing protein</fullName>
        <ecNumber evidence="4">2.7.7.65</ecNumber>
    </submittedName>
</protein>
<dbReference type="Proteomes" id="UP001596147">
    <property type="component" value="Unassembled WGS sequence"/>
</dbReference>
<sequence>MVNQHALQLFIQAFNAIQDLLFIIKAETGNFTIEYVNKRGLDYLQKDEGIFGQSISGIQEKLGSTFTFHLSQAANGTDEKRFVEVIDTNKGQSELETVLTPVELDSDIYIIAVFRPVKEKKQPLQQLVESEEKYRKIVRAIPDAIILHRNGIIYDVNEVALHLLKTNEEHVIGKHVLDFVDMRDRQQVVERIENAMYKGLNGKTVEERFVNYAGEVIYADTTSAPVKINGEQFVLVTFKDVTERKLAEKQIRESEERFRIIAEHSMDIIKILDPSGEIMYVSPAIEAVLGYDIQDVVGKSFFKTIYEEDVSDVKQKFSNMIQTKEYFDFILRRVHQDGYPVWLHSDIIPVLDGDGEIEKIIVISGDVSAFKRREEMLSKMAFYDSLTGLPNRRLFTHRLQQAMYTTDRTGNITALLVLDCDKFKQINDTLGHDIGDEVLKEFARRVRSSIRSMDTLSRLGGDEFTIILPELHKKEEVFDISNKIFKKIHAPMVINGESLSITTSIGASFYPGDGTTIENLFKAADENLYKVKENGGDSIIIL</sequence>
<dbReference type="InterPro" id="IPR001610">
    <property type="entry name" value="PAC"/>
</dbReference>
<dbReference type="PANTHER" id="PTHR44757:SF2">
    <property type="entry name" value="BIOFILM ARCHITECTURE MAINTENANCE PROTEIN MBAA"/>
    <property type="match status" value="1"/>
</dbReference>
<dbReference type="RefSeq" id="WP_382351723.1">
    <property type="nucleotide sequence ID" value="NZ_JBHSMC010000014.1"/>
</dbReference>
<dbReference type="InterPro" id="IPR043128">
    <property type="entry name" value="Rev_trsase/Diguanyl_cyclase"/>
</dbReference>
<evidence type="ECO:0000259" key="2">
    <source>
        <dbReference type="PROSITE" id="PS50113"/>
    </source>
</evidence>
<dbReference type="Pfam" id="PF00989">
    <property type="entry name" value="PAS"/>
    <property type="match status" value="1"/>
</dbReference>
<dbReference type="SMART" id="SM00086">
    <property type="entry name" value="PAC"/>
    <property type="match status" value="2"/>
</dbReference>
<dbReference type="InterPro" id="IPR000700">
    <property type="entry name" value="PAS-assoc_C"/>
</dbReference>
<dbReference type="PANTHER" id="PTHR44757">
    <property type="entry name" value="DIGUANYLATE CYCLASE DGCP"/>
    <property type="match status" value="1"/>
</dbReference>
<feature type="domain" description="PAS" evidence="1">
    <location>
        <begin position="130"/>
        <end position="199"/>
    </location>
</feature>
<dbReference type="Pfam" id="PF13188">
    <property type="entry name" value="PAS_8"/>
    <property type="match status" value="1"/>
</dbReference>
<dbReference type="InterPro" id="IPR035965">
    <property type="entry name" value="PAS-like_dom_sf"/>
</dbReference>
<dbReference type="InterPro" id="IPR052155">
    <property type="entry name" value="Biofilm_reg_signaling"/>
</dbReference>
<name>A0ABW0LIF5_9BACI</name>
<evidence type="ECO:0000313" key="4">
    <source>
        <dbReference type="EMBL" id="MFC5465408.1"/>
    </source>
</evidence>
<dbReference type="PROSITE" id="PS50113">
    <property type="entry name" value="PAC"/>
    <property type="match status" value="2"/>
</dbReference>
<proteinExistence type="predicted"/>
<comment type="caution">
    <text evidence="4">The sequence shown here is derived from an EMBL/GenBank/DDBJ whole genome shotgun (WGS) entry which is preliminary data.</text>
</comment>
<evidence type="ECO:0000259" key="1">
    <source>
        <dbReference type="PROSITE" id="PS50112"/>
    </source>
</evidence>
<feature type="domain" description="GGDEF" evidence="3">
    <location>
        <begin position="411"/>
        <end position="542"/>
    </location>
</feature>
<dbReference type="SMART" id="SM00267">
    <property type="entry name" value="GGDEF"/>
    <property type="match status" value="1"/>
</dbReference>
<organism evidence="4 5">
    <name type="scientific">Lederbergia graminis</name>
    <dbReference type="NCBI Taxonomy" id="735518"/>
    <lineage>
        <taxon>Bacteria</taxon>
        <taxon>Bacillati</taxon>
        <taxon>Bacillota</taxon>
        <taxon>Bacilli</taxon>
        <taxon>Bacillales</taxon>
        <taxon>Bacillaceae</taxon>
        <taxon>Lederbergia</taxon>
    </lineage>
</organism>
<dbReference type="Pfam" id="PF00990">
    <property type="entry name" value="GGDEF"/>
    <property type="match status" value="1"/>
</dbReference>
<feature type="domain" description="PAC" evidence="2">
    <location>
        <begin position="203"/>
        <end position="253"/>
    </location>
</feature>
<dbReference type="InterPro" id="IPR000160">
    <property type="entry name" value="GGDEF_dom"/>
</dbReference>
<dbReference type="SMART" id="SM00091">
    <property type="entry name" value="PAS"/>
    <property type="match status" value="3"/>
</dbReference>
<dbReference type="EC" id="2.7.7.65" evidence="4"/>
<dbReference type="InterPro" id="IPR013767">
    <property type="entry name" value="PAS_fold"/>
</dbReference>
<dbReference type="EMBL" id="JBHSMC010000014">
    <property type="protein sequence ID" value="MFC5465408.1"/>
    <property type="molecule type" value="Genomic_DNA"/>
</dbReference>
<keyword evidence="4" id="KW-0808">Transferase</keyword>
<feature type="domain" description="PAS" evidence="1">
    <location>
        <begin position="254"/>
        <end position="324"/>
    </location>
</feature>
<dbReference type="SUPFAM" id="SSF55785">
    <property type="entry name" value="PYP-like sensor domain (PAS domain)"/>
    <property type="match status" value="2"/>
</dbReference>
<dbReference type="InterPro" id="IPR029787">
    <property type="entry name" value="Nucleotide_cyclase"/>
</dbReference>
<dbReference type="SUPFAM" id="SSF55073">
    <property type="entry name" value="Nucleotide cyclase"/>
    <property type="match status" value="1"/>
</dbReference>
<dbReference type="CDD" id="cd00130">
    <property type="entry name" value="PAS"/>
    <property type="match status" value="2"/>
</dbReference>
<accession>A0ABW0LIF5</accession>
<dbReference type="NCBIfam" id="TIGR00254">
    <property type="entry name" value="GGDEF"/>
    <property type="match status" value="1"/>
</dbReference>
<dbReference type="GO" id="GO:0052621">
    <property type="term" value="F:diguanylate cyclase activity"/>
    <property type="evidence" value="ECO:0007669"/>
    <property type="project" value="UniProtKB-EC"/>
</dbReference>
<dbReference type="CDD" id="cd01949">
    <property type="entry name" value="GGDEF"/>
    <property type="match status" value="1"/>
</dbReference>
<dbReference type="Gene3D" id="3.30.450.20">
    <property type="entry name" value="PAS domain"/>
    <property type="match status" value="3"/>
</dbReference>
<feature type="domain" description="PAC" evidence="2">
    <location>
        <begin position="325"/>
        <end position="379"/>
    </location>
</feature>
<evidence type="ECO:0000313" key="5">
    <source>
        <dbReference type="Proteomes" id="UP001596147"/>
    </source>
</evidence>
<dbReference type="Pfam" id="PF13426">
    <property type="entry name" value="PAS_9"/>
    <property type="match status" value="1"/>
</dbReference>
<dbReference type="NCBIfam" id="TIGR00229">
    <property type="entry name" value="sensory_box"/>
    <property type="match status" value="2"/>
</dbReference>
<dbReference type="Gene3D" id="3.30.70.270">
    <property type="match status" value="1"/>
</dbReference>